<evidence type="ECO:0000313" key="2">
    <source>
        <dbReference type="EMBL" id="EGG22481.1"/>
    </source>
</evidence>
<accession>F4PQ18</accession>
<dbReference type="RefSeq" id="XP_004360332.1">
    <property type="nucleotide sequence ID" value="XM_004360275.1"/>
</dbReference>
<dbReference type="Proteomes" id="UP000007797">
    <property type="component" value="Unassembled WGS sequence"/>
</dbReference>
<feature type="compositionally biased region" description="Polar residues" evidence="1">
    <location>
        <begin position="147"/>
        <end position="162"/>
    </location>
</feature>
<keyword evidence="3" id="KW-1185">Reference proteome</keyword>
<sequence length="218" mass="23817">MTEMKVSVSQPIPIIRNSRIHHHTISGHRTSSGNSNSSNGSTHHLNNKHHSSGNYQHQHQKSTKLKRMANSPSSPSALSVWSPSPKNTLLNQSNHHHHNNNISIINNSSSIKSEVKPTPTPKIDSTLEFNKIQIGDNSSTTTTTSSMAINSTPIQSPQRPLNSSSSSIKTTPPKSPRQQQSPNVCGACEKSLTSPPVIIRETSFNKLVYCSMGCFSKH</sequence>
<protein>
    <submittedName>
        <fullName evidence="2">Uncharacterized protein</fullName>
    </submittedName>
</protein>
<feature type="region of interest" description="Disordered" evidence="1">
    <location>
        <begin position="15"/>
        <end position="187"/>
    </location>
</feature>
<feature type="compositionally biased region" description="Low complexity" evidence="1">
    <location>
        <begin position="27"/>
        <end position="44"/>
    </location>
</feature>
<organism evidence="2 3">
    <name type="scientific">Cavenderia fasciculata</name>
    <name type="common">Slime mold</name>
    <name type="synonym">Dictyostelium fasciculatum</name>
    <dbReference type="NCBI Taxonomy" id="261658"/>
    <lineage>
        <taxon>Eukaryota</taxon>
        <taxon>Amoebozoa</taxon>
        <taxon>Evosea</taxon>
        <taxon>Eumycetozoa</taxon>
        <taxon>Dictyostelia</taxon>
        <taxon>Acytosteliales</taxon>
        <taxon>Cavenderiaceae</taxon>
        <taxon>Cavenderia</taxon>
    </lineage>
</organism>
<feature type="compositionally biased region" description="Low complexity" evidence="1">
    <location>
        <begin position="163"/>
        <end position="172"/>
    </location>
</feature>
<feature type="compositionally biased region" description="Low complexity" evidence="1">
    <location>
        <begin position="71"/>
        <end position="85"/>
    </location>
</feature>
<reference evidence="3" key="1">
    <citation type="journal article" date="2011" name="Genome Res.">
        <title>Phylogeny-wide analysis of social amoeba genomes highlights ancient origins for complex intercellular communication.</title>
        <authorList>
            <person name="Heidel A.J."/>
            <person name="Lawal H.M."/>
            <person name="Felder M."/>
            <person name="Schilde C."/>
            <person name="Helps N.R."/>
            <person name="Tunggal B."/>
            <person name="Rivero F."/>
            <person name="John U."/>
            <person name="Schleicher M."/>
            <person name="Eichinger L."/>
            <person name="Platzer M."/>
            <person name="Noegel A.A."/>
            <person name="Schaap P."/>
            <person name="Gloeckner G."/>
        </authorList>
    </citation>
    <scope>NUCLEOTIDE SEQUENCE [LARGE SCALE GENOMIC DNA]</scope>
    <source>
        <strain evidence="3">SH3</strain>
    </source>
</reference>
<dbReference type="GeneID" id="14874559"/>
<evidence type="ECO:0000256" key="1">
    <source>
        <dbReference type="SAM" id="MobiDB-lite"/>
    </source>
</evidence>
<feature type="compositionally biased region" description="Low complexity" evidence="1">
    <location>
        <begin position="100"/>
        <end position="111"/>
    </location>
</feature>
<proteinExistence type="predicted"/>
<feature type="compositionally biased region" description="Basic residues" evidence="1">
    <location>
        <begin position="58"/>
        <end position="67"/>
    </location>
</feature>
<dbReference type="KEGG" id="dfa:DFA_04609"/>
<dbReference type="EMBL" id="GL883009">
    <property type="protein sequence ID" value="EGG22481.1"/>
    <property type="molecule type" value="Genomic_DNA"/>
</dbReference>
<evidence type="ECO:0000313" key="3">
    <source>
        <dbReference type="Proteomes" id="UP000007797"/>
    </source>
</evidence>
<gene>
    <name evidence="2" type="ORF">DFA_04609</name>
</gene>
<dbReference type="AlphaFoldDB" id="F4PQ18"/>
<name>F4PQ18_CACFS</name>